<dbReference type="GO" id="GO:0006310">
    <property type="term" value="P:DNA recombination"/>
    <property type="evidence" value="ECO:0007669"/>
    <property type="project" value="UniProtKB-KW"/>
</dbReference>
<dbReference type="InterPro" id="IPR009057">
    <property type="entry name" value="Homeodomain-like_sf"/>
</dbReference>
<dbReference type="PROSITE" id="PS50531">
    <property type="entry name" value="HTH_IS21"/>
    <property type="match status" value="1"/>
</dbReference>
<dbReference type="PANTHER" id="PTHR35004:SF7">
    <property type="entry name" value="INTEGRASE PROTEIN"/>
    <property type="match status" value="1"/>
</dbReference>
<keyword evidence="4" id="KW-0233">DNA recombination</keyword>
<dbReference type="EMBL" id="DS995262">
    <property type="protein sequence ID" value="EDZ38255.1"/>
    <property type="molecule type" value="Genomic_DNA"/>
</dbReference>
<gene>
    <name evidence="7" type="ORF">CGL2_10799021</name>
</gene>
<keyword evidence="2" id="KW-0815">Transposition</keyword>
<reference evidence="7" key="1">
    <citation type="journal article" date="2004" name="Nature">
        <title>Community structure and metabolism through reconstruction of microbial genomes from the environment.</title>
        <authorList>
            <person name="Tyson G.W."/>
            <person name="Chapman J."/>
            <person name="Hugenholtz P."/>
            <person name="Allen E.E."/>
            <person name="Ram R.J."/>
            <person name="Richardson P.M."/>
            <person name="Solovyev V.V."/>
            <person name="Rubin E.M."/>
            <person name="Rokhsar D.S."/>
            <person name="Banfield J.F."/>
        </authorList>
    </citation>
    <scope>NUCLEOTIDE SEQUENCE [LARGE SCALE GENOMIC DNA]</scope>
</reference>
<evidence type="ECO:0000256" key="2">
    <source>
        <dbReference type="ARBA" id="ARBA00022578"/>
    </source>
</evidence>
<dbReference type="InterPro" id="IPR054353">
    <property type="entry name" value="IstA-like_C"/>
</dbReference>
<dbReference type="PANTHER" id="PTHR35004">
    <property type="entry name" value="TRANSPOSASE RV3428C-RELATED"/>
    <property type="match status" value="1"/>
</dbReference>
<keyword evidence="3" id="KW-0238">DNA-binding</keyword>
<dbReference type="GO" id="GO:0032196">
    <property type="term" value="P:transposition"/>
    <property type="evidence" value="ECO:0007669"/>
    <property type="project" value="UniProtKB-KW"/>
</dbReference>
<evidence type="ECO:0000259" key="5">
    <source>
        <dbReference type="PROSITE" id="PS50531"/>
    </source>
</evidence>
<evidence type="ECO:0000256" key="4">
    <source>
        <dbReference type="ARBA" id="ARBA00023172"/>
    </source>
</evidence>
<dbReference type="NCBIfam" id="NF033546">
    <property type="entry name" value="transpos_IS21"/>
    <property type="match status" value="1"/>
</dbReference>
<dbReference type="PROSITE" id="PS50994">
    <property type="entry name" value="INTEGRASE"/>
    <property type="match status" value="1"/>
</dbReference>
<comment type="similarity">
    <text evidence="1">Belongs to the transposase IS21/IS408/IS1162 family.</text>
</comment>
<evidence type="ECO:0000256" key="3">
    <source>
        <dbReference type="ARBA" id="ARBA00023125"/>
    </source>
</evidence>
<evidence type="ECO:0000313" key="7">
    <source>
        <dbReference type="EMBL" id="EDZ38255.1"/>
    </source>
</evidence>
<dbReference type="GO" id="GO:0003677">
    <property type="term" value="F:DNA binding"/>
    <property type="evidence" value="ECO:0007669"/>
    <property type="project" value="UniProtKB-KW"/>
</dbReference>
<dbReference type="Gene3D" id="1.10.10.60">
    <property type="entry name" value="Homeodomain-like"/>
    <property type="match status" value="1"/>
</dbReference>
<dbReference type="InterPro" id="IPR001584">
    <property type="entry name" value="Integrase_cat-core"/>
</dbReference>
<sequence length="489" mass="55924">MIKVQDVEFIRKKFHQDAWKIREIARKLGIHRKTVRRALRTEGIPQYRLGKGRSRPVLGPYEGVIQEWLREDEGKPRKQRHTAKRIYDRLVEEHGYGGSESGVRKVVARLRPRMEEVFIPLSAEMGAMAQVDWGAATVVLDGVERMVHLFVLRLRASGVLFSRAYLRESMECFLDGHREAFEWLEGVPRHCVYDNLKTAVLRILSGPERMETAMMSALRSHYLFDSIYCRPRKGNEKGSVENGVGYVRRNALVPVPDCRDLPELNERLRAWCDRDRRRRALWAEEKAALAPLPPTAFASCLTRVVTVSSQLLVSIETNRYSVPLSHRGQKVLARVYPDRVEIADRERVLATHLRLEGKNGLQADIRHSLPVLAHKARAVSQAAALNPLPAVFREVRDHLLRTRRREGWKEMVAILLLLIEYPQDEIEKALVRAQETMLFRADTIRQFLLLNRAPPVPPPAAVPMALQGVSVPCDTPAHFDTLLLVGETR</sequence>
<name>B6ARZ6_9BACT</name>
<accession>B6ARZ6</accession>
<evidence type="ECO:0000256" key="1">
    <source>
        <dbReference type="ARBA" id="ARBA00009277"/>
    </source>
</evidence>
<dbReference type="SUPFAM" id="SSF46689">
    <property type="entry name" value="Homeodomain-like"/>
    <property type="match status" value="1"/>
</dbReference>
<proteinExistence type="inferred from homology"/>
<organism evidence="7">
    <name type="scientific">Leptospirillum sp. Group II '5-way CG'</name>
    <dbReference type="NCBI Taxonomy" id="419541"/>
    <lineage>
        <taxon>Bacteria</taxon>
        <taxon>Pseudomonadati</taxon>
        <taxon>Nitrospirota</taxon>
        <taxon>Nitrospiria</taxon>
        <taxon>Nitrospirales</taxon>
        <taxon>Nitrospiraceae</taxon>
        <taxon>Leptospirillum</taxon>
    </lineage>
</organism>
<feature type="domain" description="HTH IS21-type" evidence="5">
    <location>
        <begin position="6"/>
        <end position="69"/>
    </location>
</feature>
<dbReference type="Pfam" id="PF22483">
    <property type="entry name" value="Mu-transpos_C_2"/>
    <property type="match status" value="1"/>
</dbReference>
<reference evidence="7" key="2">
    <citation type="journal article" date="2008" name="PLoS Biol.">
        <title>Population genomic analysis of strain variation in Leptospirillum group II bacteria involved in acid mine drainage formation.</title>
        <authorList>
            <person name="Simmons S.L."/>
            <person name="Dibartolo G."/>
            <person name="Denef V.J."/>
            <person name="Goltsman D.S."/>
            <person name="Thelen M.P."/>
            <person name="Banfield J.F."/>
        </authorList>
    </citation>
    <scope>NUCLEOTIDE SEQUENCE [LARGE SCALE GENOMIC DNA]</scope>
</reference>
<feature type="domain" description="Integrase catalytic" evidence="6">
    <location>
        <begin position="108"/>
        <end position="299"/>
    </location>
</feature>
<dbReference type="AlphaFoldDB" id="B6ARZ6"/>
<evidence type="ECO:0000259" key="6">
    <source>
        <dbReference type="PROSITE" id="PS50994"/>
    </source>
</evidence>
<dbReference type="InterPro" id="IPR017894">
    <property type="entry name" value="HTH_IS21_transposase_type"/>
</dbReference>
<dbReference type="GO" id="GO:0015074">
    <property type="term" value="P:DNA integration"/>
    <property type="evidence" value="ECO:0007669"/>
    <property type="project" value="InterPro"/>
</dbReference>
<protein>
    <submittedName>
        <fullName evidence="7">Probable transposase</fullName>
    </submittedName>
</protein>